<evidence type="ECO:0000313" key="2">
    <source>
        <dbReference type="EMBL" id="SRX92317.1"/>
    </source>
</evidence>
<protein>
    <submittedName>
        <fullName evidence="2">Uncharacterized protein</fullName>
    </submittedName>
</protein>
<keyword evidence="1" id="KW-0472">Membrane</keyword>
<proteinExistence type="predicted"/>
<dbReference type="AlphaFoldDB" id="A0A1E3TC76"/>
<reference evidence="2 3" key="1">
    <citation type="submission" date="2018-05" db="EMBL/GenBank/DDBJ databases">
        <authorList>
            <consortium name="IHU Genomes"/>
        </authorList>
    </citation>
    <scope>NUCLEOTIDE SEQUENCE [LARGE SCALE GENOMIC DNA]</scope>
    <source>
        <strain evidence="2 3">P7336</strain>
    </source>
</reference>
<keyword evidence="3" id="KW-1185">Reference proteome</keyword>
<evidence type="ECO:0000313" key="3">
    <source>
        <dbReference type="Proteomes" id="UP000252015"/>
    </source>
</evidence>
<keyword evidence="1" id="KW-1133">Transmembrane helix</keyword>
<dbReference type="Proteomes" id="UP000252015">
    <property type="component" value="Unassembled WGS sequence"/>
</dbReference>
<gene>
    <name evidence="2" type="ORF">MSP7336_00542</name>
</gene>
<organism evidence="2 3">
    <name type="scientific">Mycobacterium shimoidei</name>
    <dbReference type="NCBI Taxonomy" id="29313"/>
    <lineage>
        <taxon>Bacteria</taxon>
        <taxon>Bacillati</taxon>
        <taxon>Actinomycetota</taxon>
        <taxon>Actinomycetes</taxon>
        <taxon>Mycobacteriales</taxon>
        <taxon>Mycobacteriaceae</taxon>
        <taxon>Mycobacterium</taxon>
    </lineage>
</organism>
<dbReference type="OrthoDB" id="4735629at2"/>
<feature type="transmembrane region" description="Helical" evidence="1">
    <location>
        <begin position="47"/>
        <end position="65"/>
    </location>
</feature>
<dbReference type="STRING" id="29313.BHQ16_18065"/>
<sequence>MRRSRAIRREPVRTESIWGLVGGAIVGYIAWLVAISIGAAVSTESRWSLVVLALSGLLAIWAVLWGSRLRRRRNYALAAFAFALPILPVALSLAVLAATYS</sequence>
<feature type="transmembrane region" description="Helical" evidence="1">
    <location>
        <begin position="77"/>
        <end position="100"/>
    </location>
</feature>
<feature type="transmembrane region" description="Helical" evidence="1">
    <location>
        <begin position="20"/>
        <end position="41"/>
    </location>
</feature>
<keyword evidence="1" id="KW-0812">Transmembrane</keyword>
<evidence type="ECO:0000256" key="1">
    <source>
        <dbReference type="SAM" id="Phobius"/>
    </source>
</evidence>
<accession>A0A1E3TC76</accession>
<dbReference type="EMBL" id="UEGW01000001">
    <property type="protein sequence ID" value="SRX92317.1"/>
    <property type="molecule type" value="Genomic_DNA"/>
</dbReference>
<name>A0A1E3TC76_MYCSH</name>